<gene>
    <name evidence="7 10" type="primary">hslU</name>
    <name evidence="10" type="ORF">C7H85_11865</name>
</gene>
<feature type="binding site" evidence="7">
    <location>
        <position position="392"/>
    </location>
    <ligand>
        <name>ATP</name>
        <dbReference type="ChEBI" id="CHEBI:30616"/>
    </ligand>
</feature>
<feature type="binding site" evidence="7">
    <location>
        <begin position="60"/>
        <end position="65"/>
    </location>
    <ligand>
        <name>ATP</name>
        <dbReference type="ChEBI" id="CHEBI:30616"/>
    </ligand>
</feature>
<accession>A0A2P7R559</accession>
<dbReference type="GO" id="GO:0016887">
    <property type="term" value="F:ATP hydrolysis activity"/>
    <property type="evidence" value="ECO:0007669"/>
    <property type="project" value="InterPro"/>
</dbReference>
<dbReference type="InterPro" id="IPR027417">
    <property type="entry name" value="P-loop_NTPase"/>
</dbReference>
<dbReference type="GO" id="GO:0008233">
    <property type="term" value="F:peptidase activity"/>
    <property type="evidence" value="ECO:0007669"/>
    <property type="project" value="InterPro"/>
</dbReference>
<dbReference type="SMART" id="SM00382">
    <property type="entry name" value="AAA"/>
    <property type="match status" value="1"/>
</dbReference>
<dbReference type="PANTHER" id="PTHR48102">
    <property type="entry name" value="ATP-DEPENDENT CLP PROTEASE ATP-BINDING SUBUNIT CLPX-LIKE, MITOCHONDRIAL-RELATED"/>
    <property type="match status" value="1"/>
</dbReference>
<dbReference type="Gene3D" id="1.10.8.10">
    <property type="entry name" value="DNA helicase RuvA subunit, C-terminal domain"/>
    <property type="match status" value="1"/>
</dbReference>
<evidence type="ECO:0000256" key="2">
    <source>
        <dbReference type="ARBA" id="ARBA00009771"/>
    </source>
</evidence>
<dbReference type="GO" id="GO:0009376">
    <property type="term" value="C:HslUV protease complex"/>
    <property type="evidence" value="ECO:0007669"/>
    <property type="project" value="UniProtKB-UniRule"/>
</dbReference>
<organism evidence="10 11">
    <name type="scientific">Zobellella endophytica</name>
    <dbReference type="NCBI Taxonomy" id="2116700"/>
    <lineage>
        <taxon>Bacteria</taxon>
        <taxon>Pseudomonadati</taxon>
        <taxon>Pseudomonadota</taxon>
        <taxon>Gammaproteobacteria</taxon>
        <taxon>Aeromonadales</taxon>
        <taxon>Aeromonadaceae</taxon>
        <taxon>Zobellella</taxon>
    </lineage>
</organism>
<feature type="binding site" evidence="7">
    <location>
        <position position="255"/>
    </location>
    <ligand>
        <name>ATP</name>
        <dbReference type="ChEBI" id="CHEBI:30616"/>
    </ligand>
</feature>
<dbReference type="FunFam" id="3.40.50.300:FF:000213">
    <property type="entry name" value="ATP-dependent protease ATPase subunit HslU"/>
    <property type="match status" value="1"/>
</dbReference>
<name>A0A2P7R559_9GAMM</name>
<comment type="caution">
    <text evidence="10">The sequence shown here is derived from an EMBL/GenBank/DDBJ whole genome shotgun (WGS) entry which is preliminary data.</text>
</comment>
<dbReference type="NCBIfam" id="NF003544">
    <property type="entry name" value="PRK05201.1"/>
    <property type="match status" value="1"/>
</dbReference>
<evidence type="ECO:0000313" key="10">
    <source>
        <dbReference type="EMBL" id="PSJ45342.1"/>
    </source>
</evidence>
<dbReference type="InterPro" id="IPR003593">
    <property type="entry name" value="AAA+_ATPase"/>
</dbReference>
<evidence type="ECO:0000256" key="6">
    <source>
        <dbReference type="ARBA" id="ARBA00023186"/>
    </source>
</evidence>
<comment type="subcellular location">
    <subcellularLocation>
        <location evidence="1 7">Cytoplasm</location>
    </subcellularLocation>
</comment>
<dbReference type="AlphaFoldDB" id="A0A2P7R559"/>
<dbReference type="GO" id="GO:0036402">
    <property type="term" value="F:proteasome-activating activity"/>
    <property type="evidence" value="ECO:0007669"/>
    <property type="project" value="UniProtKB-UniRule"/>
</dbReference>
<dbReference type="FunFam" id="3.40.50.300:FF:000220">
    <property type="entry name" value="ATP-dependent protease ATPase subunit HslU"/>
    <property type="match status" value="1"/>
</dbReference>
<keyword evidence="11" id="KW-1185">Reference proteome</keyword>
<evidence type="ECO:0000313" key="11">
    <source>
        <dbReference type="Proteomes" id="UP000240243"/>
    </source>
</evidence>
<feature type="domain" description="AAA+ ATPase" evidence="8">
    <location>
        <begin position="49"/>
        <end position="331"/>
    </location>
</feature>
<keyword evidence="4 7" id="KW-0547">Nucleotide-binding</keyword>
<comment type="function">
    <text evidence="7">ATPase subunit of a proteasome-like degradation complex; this subunit has chaperone activity. The binding of ATP and its subsequent hydrolysis by HslU are essential for unfolding of protein substrates subsequently hydrolyzed by HslV. HslU recognizes the N-terminal part of its protein substrates and unfolds these before they are guided to HslV for hydrolysis.</text>
</comment>
<feature type="binding site" evidence="7">
    <location>
        <position position="320"/>
    </location>
    <ligand>
        <name>ATP</name>
        <dbReference type="ChEBI" id="CHEBI:30616"/>
    </ligand>
</feature>
<comment type="similarity">
    <text evidence="2 7">Belongs to the ClpX chaperone family. HslU subfamily.</text>
</comment>
<evidence type="ECO:0000256" key="7">
    <source>
        <dbReference type="HAMAP-Rule" id="MF_00249"/>
    </source>
</evidence>
<evidence type="ECO:0000256" key="4">
    <source>
        <dbReference type="ARBA" id="ARBA00022741"/>
    </source>
</evidence>
<dbReference type="RefSeq" id="WP_106729911.1">
    <property type="nucleotide sequence ID" value="NZ_PXYG01000004.1"/>
</dbReference>
<comment type="subunit">
    <text evidence="7">A double ring-shaped homohexamer of HslV is capped on each side by a ring-shaped HslU homohexamer. The assembly of the HslU/HslV complex is dependent on binding of ATP.</text>
</comment>
<keyword evidence="6 7" id="KW-0143">Chaperone</keyword>
<dbReference type="CDD" id="cd19498">
    <property type="entry name" value="RecA-like_HslU"/>
    <property type="match status" value="1"/>
</dbReference>
<proteinExistence type="inferred from homology"/>
<keyword evidence="3 7" id="KW-0963">Cytoplasm</keyword>
<dbReference type="OrthoDB" id="9804062at2"/>
<dbReference type="SMART" id="SM01086">
    <property type="entry name" value="ClpB_D2-small"/>
    <property type="match status" value="1"/>
</dbReference>
<dbReference type="Gene3D" id="1.10.8.60">
    <property type="match status" value="1"/>
</dbReference>
<dbReference type="Pfam" id="PF07724">
    <property type="entry name" value="AAA_2"/>
    <property type="match status" value="1"/>
</dbReference>
<sequence>MSEMTPREIVHELDRHIVGQSEAKRAVAIALRNRWRRMQLTPELRQEVTPKNILMIGPTGVGKTEIARRLAKLANAPFIKVEATKFTEVGYVGKEVDTIIRDLTDIAMKMTREQQMEKFRHRAEEAAEERVLDALLPNPRNTWGEEEKADNSNSRQIFRKKLREGQLDDKEIEINVSAPQMGVEIMAPPGMEEMTSQLQSMFQNLSGNTSKQRKMKIRDALKLLVEEEAAKLLNPEELKEQAIAAVENQGIVFIDEIDKICKRGESSGPDVSREGVQRDLLPLVEGCTVNTKHGMVRTDHMLFVASGAFQVARPSDLIPELQGRLPIRVELNSLTTDDFERILTEPSASLTEQYKALLATENVTVDFTKEGIRRLAEAAWRVNETTENIGARRLHTVMERLLDELSYEATDKSGETIVIDENYVDRYLKNLVEDEDLSRFIL</sequence>
<dbReference type="InterPro" id="IPR003959">
    <property type="entry name" value="ATPase_AAA_core"/>
</dbReference>
<reference evidence="10 11" key="1">
    <citation type="submission" date="2018-03" db="EMBL/GenBank/DDBJ databases">
        <title>The draft genome of Zobellella sp. 59N8.</title>
        <authorList>
            <person name="Liu L."/>
            <person name="Li L."/>
            <person name="Zhang X."/>
            <person name="Liang L."/>
            <person name="Wang T."/>
        </authorList>
    </citation>
    <scope>NUCLEOTIDE SEQUENCE [LARGE SCALE GENOMIC DNA]</scope>
    <source>
        <strain evidence="10 11">59N8</strain>
    </source>
</reference>
<dbReference type="GO" id="GO:0005524">
    <property type="term" value="F:ATP binding"/>
    <property type="evidence" value="ECO:0007669"/>
    <property type="project" value="UniProtKB-UniRule"/>
</dbReference>
<evidence type="ECO:0000259" key="9">
    <source>
        <dbReference type="SMART" id="SM01086"/>
    </source>
</evidence>
<dbReference type="HAMAP" id="MF_00249">
    <property type="entry name" value="HslU"/>
    <property type="match status" value="1"/>
</dbReference>
<dbReference type="Pfam" id="PF00004">
    <property type="entry name" value="AAA"/>
    <property type="match status" value="1"/>
</dbReference>
<feature type="domain" description="Clp ATPase C-terminal" evidence="9">
    <location>
        <begin position="334"/>
        <end position="424"/>
    </location>
</feature>
<dbReference type="SUPFAM" id="SSF52540">
    <property type="entry name" value="P-loop containing nucleoside triphosphate hydrolases"/>
    <property type="match status" value="1"/>
</dbReference>
<protein>
    <recommendedName>
        <fullName evidence="7">ATP-dependent protease ATPase subunit HslU</fullName>
    </recommendedName>
    <alternativeName>
        <fullName evidence="7">Unfoldase HslU</fullName>
    </alternativeName>
</protein>
<dbReference type="Proteomes" id="UP000240243">
    <property type="component" value="Unassembled WGS sequence"/>
</dbReference>
<dbReference type="FunFam" id="1.10.8.10:FF:000028">
    <property type="entry name" value="ATP-dependent protease ATPase subunit HslU"/>
    <property type="match status" value="2"/>
</dbReference>
<dbReference type="GO" id="GO:0043335">
    <property type="term" value="P:protein unfolding"/>
    <property type="evidence" value="ECO:0007669"/>
    <property type="project" value="UniProtKB-UniRule"/>
</dbReference>
<evidence type="ECO:0000256" key="5">
    <source>
        <dbReference type="ARBA" id="ARBA00022840"/>
    </source>
</evidence>
<dbReference type="InterPro" id="IPR019489">
    <property type="entry name" value="Clp_ATPase_C"/>
</dbReference>
<evidence type="ECO:0000259" key="8">
    <source>
        <dbReference type="SMART" id="SM00382"/>
    </source>
</evidence>
<keyword evidence="5 7" id="KW-0067">ATP-binding</keyword>
<evidence type="ECO:0000256" key="3">
    <source>
        <dbReference type="ARBA" id="ARBA00022490"/>
    </source>
</evidence>
<dbReference type="NCBIfam" id="TIGR00390">
    <property type="entry name" value="hslU"/>
    <property type="match status" value="1"/>
</dbReference>
<feature type="binding site" evidence="7">
    <location>
        <position position="18"/>
    </location>
    <ligand>
        <name>ATP</name>
        <dbReference type="ChEBI" id="CHEBI:30616"/>
    </ligand>
</feature>
<dbReference type="PANTHER" id="PTHR48102:SF3">
    <property type="entry name" value="ATP-DEPENDENT PROTEASE ATPASE SUBUNIT HSLU"/>
    <property type="match status" value="1"/>
</dbReference>
<dbReference type="InterPro" id="IPR050052">
    <property type="entry name" value="ATP-dep_Clp_protease_ClpX"/>
</dbReference>
<dbReference type="EMBL" id="PXYG01000004">
    <property type="protein sequence ID" value="PSJ45342.1"/>
    <property type="molecule type" value="Genomic_DNA"/>
</dbReference>
<evidence type="ECO:0000256" key="1">
    <source>
        <dbReference type="ARBA" id="ARBA00004496"/>
    </source>
</evidence>
<dbReference type="Gene3D" id="3.40.50.300">
    <property type="entry name" value="P-loop containing nucleotide triphosphate hydrolases"/>
    <property type="match status" value="2"/>
</dbReference>
<dbReference type="InterPro" id="IPR004491">
    <property type="entry name" value="HslU"/>
</dbReference>